<gene>
    <name evidence="2" type="ORF">LAQU0_S47e00100g</name>
</gene>
<dbReference type="Pfam" id="PF00674">
    <property type="entry name" value="DUP"/>
    <property type="match status" value="1"/>
</dbReference>
<sequence>MTEDKAEERLIYVPNESGGNLRLPRDIFASRFQYDRVKYRILIIAVGLELSLCASTIVVASFLIYDGSSLAAFAVFSSFLCVLAILLTCIITIIGMEAITTPLFKVQFMKEIASTKPTTEIAEWDMIAARMNKFLHTGSSSEAPGYFYDGESCYSFFRRSYLLPYLRKKNPSQTQVETNLQQNMVDEVQPLVDQVLKAYEERVNEHWQCIINEGSSVENQAVDF</sequence>
<name>A0A0P1L447_9SACH</name>
<dbReference type="InterPro" id="IPR001142">
    <property type="entry name" value="DUP/COS"/>
</dbReference>
<reference evidence="3" key="1">
    <citation type="submission" date="2015-10" db="EMBL/GenBank/DDBJ databases">
        <authorList>
            <person name="Devillers H."/>
        </authorList>
    </citation>
    <scope>NUCLEOTIDE SEQUENCE [LARGE SCALE GENOMIC DNA]</scope>
</reference>
<keyword evidence="3" id="KW-1185">Reference proteome</keyword>
<organism evidence="2 3">
    <name type="scientific">Lachancea quebecensis</name>
    <dbReference type="NCBI Taxonomy" id="1654605"/>
    <lineage>
        <taxon>Eukaryota</taxon>
        <taxon>Fungi</taxon>
        <taxon>Dikarya</taxon>
        <taxon>Ascomycota</taxon>
        <taxon>Saccharomycotina</taxon>
        <taxon>Saccharomycetes</taxon>
        <taxon>Saccharomycetales</taxon>
        <taxon>Saccharomycetaceae</taxon>
        <taxon>Lachancea</taxon>
    </lineage>
</organism>
<keyword evidence="1" id="KW-0472">Membrane</keyword>
<feature type="transmembrane region" description="Helical" evidence="1">
    <location>
        <begin position="41"/>
        <end position="65"/>
    </location>
</feature>
<evidence type="ECO:0000313" key="3">
    <source>
        <dbReference type="Proteomes" id="UP000236544"/>
    </source>
</evidence>
<keyword evidence="1" id="KW-0812">Transmembrane</keyword>
<dbReference type="Proteomes" id="UP000236544">
    <property type="component" value="Unassembled WGS sequence"/>
</dbReference>
<dbReference type="EMBL" id="LN890531">
    <property type="protein sequence ID" value="CUS25243.1"/>
    <property type="molecule type" value="Genomic_DNA"/>
</dbReference>
<feature type="transmembrane region" description="Helical" evidence="1">
    <location>
        <begin position="71"/>
        <end position="95"/>
    </location>
</feature>
<dbReference type="AlphaFoldDB" id="A0A0P1L447"/>
<dbReference type="OrthoDB" id="4036517at2759"/>
<evidence type="ECO:0000256" key="1">
    <source>
        <dbReference type="SAM" id="Phobius"/>
    </source>
</evidence>
<protein>
    <submittedName>
        <fullName evidence="2">LAQU0S47e00100g1_1</fullName>
    </submittedName>
</protein>
<proteinExistence type="predicted"/>
<keyword evidence="1" id="KW-1133">Transmembrane helix</keyword>
<accession>A0A0P1L447</accession>
<evidence type="ECO:0000313" key="2">
    <source>
        <dbReference type="EMBL" id="CUS25243.1"/>
    </source>
</evidence>